<proteinExistence type="predicted"/>
<gene>
    <name evidence="2" type="ORF">MNBD_BACTEROID01-2117</name>
</gene>
<dbReference type="PROSITE" id="PS51257">
    <property type="entry name" value="PROKAR_LIPOPROTEIN"/>
    <property type="match status" value="1"/>
</dbReference>
<dbReference type="InterPro" id="IPR017853">
    <property type="entry name" value="GH"/>
</dbReference>
<dbReference type="EMBL" id="UOEP01000080">
    <property type="protein sequence ID" value="VAW17999.1"/>
    <property type="molecule type" value="Genomic_DNA"/>
</dbReference>
<name>A0A3B0U0S2_9ZZZZ</name>
<dbReference type="AlphaFoldDB" id="A0A3B0U0S2"/>
<dbReference type="InterPro" id="IPR046265">
    <property type="entry name" value="DUF6298"/>
</dbReference>
<dbReference type="Pfam" id="PF19815">
    <property type="entry name" value="DUF6298"/>
    <property type="match status" value="1"/>
</dbReference>
<organism evidence="2">
    <name type="scientific">hydrothermal vent metagenome</name>
    <dbReference type="NCBI Taxonomy" id="652676"/>
    <lineage>
        <taxon>unclassified sequences</taxon>
        <taxon>metagenomes</taxon>
        <taxon>ecological metagenomes</taxon>
    </lineage>
</organism>
<dbReference type="Gene3D" id="3.20.20.80">
    <property type="entry name" value="Glycosidases"/>
    <property type="match status" value="1"/>
</dbReference>
<dbReference type="SUPFAM" id="SSF51445">
    <property type="entry name" value="(Trans)glycosidases"/>
    <property type="match status" value="1"/>
</dbReference>
<feature type="domain" description="DUF6298" evidence="1">
    <location>
        <begin position="96"/>
        <end position="257"/>
    </location>
</feature>
<evidence type="ECO:0000313" key="2">
    <source>
        <dbReference type="EMBL" id="VAW17999.1"/>
    </source>
</evidence>
<reference evidence="2" key="1">
    <citation type="submission" date="2018-06" db="EMBL/GenBank/DDBJ databases">
        <authorList>
            <person name="Zhirakovskaya E."/>
        </authorList>
    </citation>
    <scope>NUCLEOTIDE SEQUENCE</scope>
</reference>
<protein>
    <recommendedName>
        <fullName evidence="1">DUF6298 domain-containing protein</fullName>
    </recommendedName>
</protein>
<evidence type="ECO:0000259" key="1">
    <source>
        <dbReference type="Pfam" id="PF19815"/>
    </source>
</evidence>
<sequence>MKKSKILLIVLIITISFGCQKENSIKNRIQPWPENPFYWQYNNVPVLLLGGSNDDNLFQWPEEQLIPHLDSMKETGANYVRNTMSSRVDKGFELQAFKKLPNGKYDLNLWNDEYWNRFENFLKWTAQRNIIVQIEVWDRFDYTDYKNTLKWITCPYNPANNINYKTKESGLRETYPDYHPTKDKQPFFHTIPVMNDNIVVRQFQEAFVDKMLSYSLSFGNVLYCMDNETSTNPVWGQYWMKYIRNRAAEAGVNVYVTDMFDKGWNLDTDKKFLISFDRFDLYTFLDISQNTANQNTFKKQWHNILFVRDRVKDNPRPINNTKNYGSSRRPPNNNYYKSTWKRWTTESAVQRYVLNVIGGCASTRFHRPPSGLGLSQPARICIKTLRELESYVKMWELTPGNDLLSEYEEAKVFLTADPGRLYVLFFLQGGSATLNLIGCEGNFNLNWFNPLTGQSRKAETLIGGNKETISTPDDGSWILSIVSLKK</sequence>
<accession>A0A3B0U0S2</accession>